<dbReference type="PANTHER" id="PTHR38040:SF1">
    <property type="entry name" value="UBIQUINONE BIOSYNTHESIS ACCESSORY FACTOR UBIK"/>
    <property type="match status" value="1"/>
</dbReference>
<organism evidence="1">
    <name type="scientific">mine drainage metagenome</name>
    <dbReference type="NCBI Taxonomy" id="410659"/>
    <lineage>
        <taxon>unclassified sequences</taxon>
        <taxon>metagenomes</taxon>
        <taxon>ecological metagenomes</taxon>
    </lineage>
</organism>
<gene>
    <name evidence="1" type="ORF">GALL_130510</name>
</gene>
<dbReference type="PANTHER" id="PTHR38040">
    <property type="entry name" value="UBIQUINONE BIOSYNTHESIS ACCESSORY FACTOR UBIK"/>
    <property type="match status" value="1"/>
</dbReference>
<protein>
    <submittedName>
        <fullName evidence="1">Membrane fusogenic activity</fullName>
    </submittedName>
</protein>
<dbReference type="Pfam" id="PF04380">
    <property type="entry name" value="BMFP"/>
    <property type="match status" value="1"/>
</dbReference>
<accession>A0A1J5S8W5</accession>
<reference evidence="1" key="1">
    <citation type="submission" date="2016-10" db="EMBL/GenBank/DDBJ databases">
        <title>Sequence of Gallionella enrichment culture.</title>
        <authorList>
            <person name="Poehlein A."/>
            <person name="Muehling M."/>
            <person name="Daniel R."/>
        </authorList>
    </citation>
    <scope>NUCLEOTIDE SEQUENCE</scope>
</reference>
<dbReference type="HAMAP" id="MF_02216">
    <property type="entry name" value="UbiK"/>
    <property type="match status" value="1"/>
</dbReference>
<sequence>MISIDRMNEISNKIKDMATSSPLVDFEKNISALLRGAFTKMELVSREEFDVQAEVLRTTRLKLELLEARLIELESLNASELKSVSVEARQ</sequence>
<name>A0A1J5S8W5_9ZZZZ</name>
<dbReference type="InterPro" id="IPR007475">
    <property type="entry name" value="UbiK"/>
</dbReference>
<comment type="caution">
    <text evidence="1">The sequence shown here is derived from an EMBL/GenBank/DDBJ whole genome shotgun (WGS) entry which is preliminary data.</text>
</comment>
<evidence type="ECO:0000313" key="1">
    <source>
        <dbReference type="EMBL" id="OIR04961.1"/>
    </source>
</evidence>
<proteinExistence type="inferred from homology"/>
<dbReference type="AlphaFoldDB" id="A0A1J5S8W5"/>
<dbReference type="EMBL" id="MLJW01000054">
    <property type="protein sequence ID" value="OIR04961.1"/>
    <property type="molecule type" value="Genomic_DNA"/>
</dbReference>